<evidence type="ECO:0000313" key="4">
    <source>
        <dbReference type="Proteomes" id="UP000236546"/>
    </source>
</evidence>
<feature type="region of interest" description="Disordered" evidence="1">
    <location>
        <begin position="156"/>
        <end position="219"/>
    </location>
</feature>
<dbReference type="EMBL" id="MTYH01000117">
    <property type="protein sequence ID" value="PNP37902.1"/>
    <property type="molecule type" value="Genomic_DNA"/>
</dbReference>
<comment type="caution">
    <text evidence="3">The sequence shown here is derived from an EMBL/GenBank/DDBJ whole genome shotgun (WGS) entry which is preliminary data.</text>
</comment>
<dbReference type="Proteomes" id="UP000236546">
    <property type="component" value="Unassembled WGS sequence"/>
</dbReference>
<feature type="compositionally biased region" description="Polar residues" evidence="1">
    <location>
        <begin position="440"/>
        <end position="450"/>
    </location>
</feature>
<organism evidence="3 4">
    <name type="scientific">Trichoderma gamsii</name>
    <dbReference type="NCBI Taxonomy" id="398673"/>
    <lineage>
        <taxon>Eukaryota</taxon>
        <taxon>Fungi</taxon>
        <taxon>Dikarya</taxon>
        <taxon>Ascomycota</taxon>
        <taxon>Pezizomycotina</taxon>
        <taxon>Sordariomycetes</taxon>
        <taxon>Hypocreomycetidae</taxon>
        <taxon>Hypocreales</taxon>
        <taxon>Hypocreaceae</taxon>
        <taxon>Trichoderma</taxon>
    </lineage>
</organism>
<dbReference type="InterPro" id="IPR003615">
    <property type="entry name" value="HNH_nuc"/>
</dbReference>
<protein>
    <recommendedName>
        <fullName evidence="2">HNH nuclease domain-containing protein</fullName>
    </recommendedName>
</protein>
<feature type="compositionally biased region" description="Low complexity" evidence="1">
    <location>
        <begin position="192"/>
        <end position="207"/>
    </location>
</feature>
<evidence type="ECO:0000313" key="3">
    <source>
        <dbReference type="EMBL" id="PNP37902.1"/>
    </source>
</evidence>
<gene>
    <name evidence="3" type="ORF">TGAMA5MH_10187</name>
</gene>
<dbReference type="AlphaFoldDB" id="A0A2K0SX94"/>
<feature type="region of interest" description="Disordered" evidence="1">
    <location>
        <begin position="434"/>
        <end position="488"/>
    </location>
</feature>
<accession>A0A2K0SX94</accession>
<sequence length="540" mass="59999">MSNASVTPPMRVFGWNTHFLATSAGVRFAGLFRLDGFDITYRDVLTEMRLCFDIPTSISQDYEQNHGQDENVGPWDSLAFAFIDYVNLPPGEASAPPTTIVTCDLDQLVPPPPPALPTNIEEPPIIRFRLVRHRSCGLPSTAPLALHLEGGCAQHIPLPTRRRDPRYLPPKVSSTDPRISCLPLRKRATGIRSSRSPSKRSASGSVSPDKNSESGQLPMHEEESLANMVAPPDINIAPDFGRQTIANFRSSLLTFARRCAVSGKGRTWCYNPVIGPAVQACHIVPQQHYHLYPDPLLDPESNDGLELSPQRLLKSWESTWAFSNGILLLSHFHELFDSRLFSIHPDTLQIRAFVPYDVICDYHGRKAALGAYVDRNALRHHYEMCCIENMAAEMPLRDQLFALETEPTTPSTASLINARMTFPFVPTSIGMHEQLHSGDNRQSTQRSSGDPSKRARPAEDSLTPDIHEEDGASGFIAPDGATYQKKHKRRRLSQHALEEALGVLGGDVTPPRAYDSYVMPLTSESFLADVNWKLSKFTST</sequence>
<proteinExistence type="predicted"/>
<reference evidence="3 4" key="1">
    <citation type="submission" date="2017-02" db="EMBL/GenBank/DDBJ databases">
        <title>Genomes of Trichoderma spp. with biocontrol activity.</title>
        <authorList>
            <person name="Gardiner D."/>
            <person name="Kazan K."/>
            <person name="Vos C."/>
            <person name="Harvey P."/>
        </authorList>
    </citation>
    <scope>NUCLEOTIDE SEQUENCE [LARGE SCALE GENOMIC DNA]</scope>
    <source>
        <strain evidence="3 4">A5MH</strain>
    </source>
</reference>
<evidence type="ECO:0000256" key="1">
    <source>
        <dbReference type="SAM" id="MobiDB-lite"/>
    </source>
</evidence>
<feature type="domain" description="HNH nuclease" evidence="2">
    <location>
        <begin position="259"/>
        <end position="344"/>
    </location>
</feature>
<evidence type="ECO:0000259" key="2">
    <source>
        <dbReference type="Pfam" id="PF13391"/>
    </source>
</evidence>
<dbReference type="Pfam" id="PF13391">
    <property type="entry name" value="HNH_2"/>
    <property type="match status" value="1"/>
</dbReference>
<feature type="compositionally biased region" description="Basic and acidic residues" evidence="1">
    <location>
        <begin position="451"/>
        <end position="470"/>
    </location>
</feature>
<name>A0A2K0SX94_9HYPO</name>
<dbReference type="OrthoDB" id="2142759at2759"/>